<dbReference type="EnsemblMetazoa" id="PPA37617.1">
    <property type="protein sequence ID" value="PPA37617.1"/>
    <property type="gene ID" value="WBGene00275986"/>
</dbReference>
<sequence length="69" mass="7888">MSTMRERKISIGPLGDWRLGENIVNANEIDALKQENEDQGKKIAEQDQRIAELEKKYEQLLMMVGRGGN</sequence>
<keyword evidence="2" id="KW-1185">Reference proteome</keyword>
<evidence type="ECO:0000313" key="1">
    <source>
        <dbReference type="EnsemblMetazoa" id="PPA37617.1"/>
    </source>
</evidence>
<proteinExistence type="predicted"/>
<name>A0A2A6BB88_PRIPA</name>
<dbReference type="AlphaFoldDB" id="A0A2A6BB88"/>
<accession>A0A8R1YSW5</accession>
<protein>
    <submittedName>
        <fullName evidence="1">Uncharacterized protein</fullName>
    </submittedName>
</protein>
<evidence type="ECO:0000313" key="2">
    <source>
        <dbReference type="Proteomes" id="UP000005239"/>
    </source>
</evidence>
<gene>
    <name evidence="1" type="primary">WBGene00275986</name>
</gene>
<dbReference type="Proteomes" id="UP000005239">
    <property type="component" value="Unassembled WGS sequence"/>
</dbReference>
<accession>A0A2A6BB88</accession>
<organism evidence="1 2">
    <name type="scientific">Pristionchus pacificus</name>
    <name type="common">Parasitic nematode worm</name>
    <dbReference type="NCBI Taxonomy" id="54126"/>
    <lineage>
        <taxon>Eukaryota</taxon>
        <taxon>Metazoa</taxon>
        <taxon>Ecdysozoa</taxon>
        <taxon>Nematoda</taxon>
        <taxon>Chromadorea</taxon>
        <taxon>Rhabditida</taxon>
        <taxon>Rhabditina</taxon>
        <taxon>Diplogasteromorpha</taxon>
        <taxon>Diplogasteroidea</taxon>
        <taxon>Neodiplogasteridae</taxon>
        <taxon>Pristionchus</taxon>
    </lineage>
</organism>
<reference evidence="2" key="1">
    <citation type="journal article" date="2008" name="Nat. Genet.">
        <title>The Pristionchus pacificus genome provides a unique perspective on nematode lifestyle and parasitism.</title>
        <authorList>
            <person name="Dieterich C."/>
            <person name="Clifton S.W."/>
            <person name="Schuster L.N."/>
            <person name="Chinwalla A."/>
            <person name="Delehaunty K."/>
            <person name="Dinkelacker I."/>
            <person name="Fulton L."/>
            <person name="Fulton R."/>
            <person name="Godfrey J."/>
            <person name="Minx P."/>
            <person name="Mitreva M."/>
            <person name="Roeseler W."/>
            <person name="Tian H."/>
            <person name="Witte H."/>
            <person name="Yang S.P."/>
            <person name="Wilson R.K."/>
            <person name="Sommer R.J."/>
        </authorList>
    </citation>
    <scope>NUCLEOTIDE SEQUENCE [LARGE SCALE GENOMIC DNA]</scope>
    <source>
        <strain evidence="2">PS312</strain>
    </source>
</reference>
<reference evidence="1" key="2">
    <citation type="submission" date="2022-06" db="UniProtKB">
        <authorList>
            <consortium name="EnsemblMetazoa"/>
        </authorList>
    </citation>
    <scope>IDENTIFICATION</scope>
    <source>
        <strain evidence="1">PS312</strain>
    </source>
</reference>